<comment type="similarity">
    <text evidence="3 12">Belongs to the glycosyl hydrolase 35 family.</text>
</comment>
<evidence type="ECO:0000256" key="9">
    <source>
        <dbReference type="ARBA" id="ARBA00023180"/>
    </source>
</evidence>
<evidence type="ECO:0000256" key="8">
    <source>
        <dbReference type="ARBA" id="ARBA00022801"/>
    </source>
</evidence>
<dbReference type="GO" id="GO:0048046">
    <property type="term" value="C:apoplast"/>
    <property type="evidence" value="ECO:0007669"/>
    <property type="project" value="UniProtKB-SubCell"/>
</dbReference>
<comment type="subcellular location">
    <subcellularLocation>
        <location evidence="2">Secreted</location>
        <location evidence="2">Extracellular space</location>
        <location evidence="2">Apoplast</location>
    </subcellularLocation>
</comment>
<dbReference type="PANTHER" id="PTHR23421">
    <property type="entry name" value="BETA-GALACTOSIDASE RELATED"/>
    <property type="match status" value="1"/>
</dbReference>
<evidence type="ECO:0000256" key="4">
    <source>
        <dbReference type="ARBA" id="ARBA00012756"/>
    </source>
</evidence>
<dbReference type="EC" id="3.2.1.23" evidence="4 11"/>
<name>A0A978UBC8_ZIZJJ</name>
<organism evidence="15 16">
    <name type="scientific">Ziziphus jujuba var. spinosa</name>
    <dbReference type="NCBI Taxonomy" id="714518"/>
    <lineage>
        <taxon>Eukaryota</taxon>
        <taxon>Viridiplantae</taxon>
        <taxon>Streptophyta</taxon>
        <taxon>Embryophyta</taxon>
        <taxon>Tracheophyta</taxon>
        <taxon>Spermatophyta</taxon>
        <taxon>Magnoliopsida</taxon>
        <taxon>eudicotyledons</taxon>
        <taxon>Gunneridae</taxon>
        <taxon>Pentapetalae</taxon>
        <taxon>rosids</taxon>
        <taxon>fabids</taxon>
        <taxon>Rosales</taxon>
        <taxon>Rhamnaceae</taxon>
        <taxon>Paliureae</taxon>
        <taxon>Ziziphus</taxon>
    </lineage>
</organism>
<dbReference type="InterPro" id="IPR001944">
    <property type="entry name" value="Glycoside_Hdrlase_35"/>
</dbReference>
<dbReference type="InterPro" id="IPR008979">
    <property type="entry name" value="Galactose-bd-like_sf"/>
</dbReference>
<keyword evidence="13" id="KW-0472">Membrane</keyword>
<feature type="domain" description="SUEL-type lectin" evidence="14">
    <location>
        <begin position="391"/>
        <end position="441"/>
    </location>
</feature>
<evidence type="ECO:0000259" key="14">
    <source>
        <dbReference type="PROSITE" id="PS50228"/>
    </source>
</evidence>
<evidence type="ECO:0000313" key="16">
    <source>
        <dbReference type="Proteomes" id="UP000813462"/>
    </source>
</evidence>
<dbReference type="InterPro" id="IPR019801">
    <property type="entry name" value="Glyco_hydro_35_CS"/>
</dbReference>
<evidence type="ECO:0000313" key="15">
    <source>
        <dbReference type="EMBL" id="KAH7512071.1"/>
    </source>
</evidence>
<protein>
    <recommendedName>
        <fullName evidence="4 11">Beta-galactosidase</fullName>
        <ecNumber evidence="4 11">3.2.1.23</ecNumber>
    </recommendedName>
</protein>
<dbReference type="GO" id="GO:0030246">
    <property type="term" value="F:carbohydrate binding"/>
    <property type="evidence" value="ECO:0007669"/>
    <property type="project" value="InterPro"/>
</dbReference>
<dbReference type="SUPFAM" id="SSF49785">
    <property type="entry name" value="Galactose-binding domain-like"/>
    <property type="match status" value="3"/>
</dbReference>
<dbReference type="GO" id="GO:0004565">
    <property type="term" value="F:beta-galactosidase activity"/>
    <property type="evidence" value="ECO:0007669"/>
    <property type="project" value="UniProtKB-EC"/>
</dbReference>
<evidence type="ECO:0000256" key="6">
    <source>
        <dbReference type="ARBA" id="ARBA00022525"/>
    </source>
</evidence>
<keyword evidence="8 11" id="KW-0378">Hydrolase</keyword>
<evidence type="ECO:0000256" key="3">
    <source>
        <dbReference type="ARBA" id="ARBA00009809"/>
    </source>
</evidence>
<dbReference type="CDD" id="cd22842">
    <property type="entry name" value="Gal_Rha_Lectin_BGal"/>
    <property type="match status" value="2"/>
</dbReference>
<proteinExistence type="inferred from homology"/>
<dbReference type="InterPro" id="IPR048913">
    <property type="entry name" value="BetaGal_gal-bd"/>
</dbReference>
<keyword evidence="5" id="KW-0052">Apoplast</keyword>
<comment type="catalytic activity">
    <reaction evidence="1 11">
        <text>Hydrolysis of terminal non-reducing beta-D-galactose residues in beta-D-galactosides.</text>
        <dbReference type="EC" id="3.2.1.23"/>
    </reaction>
</comment>
<evidence type="ECO:0000256" key="1">
    <source>
        <dbReference type="ARBA" id="ARBA00001412"/>
    </source>
</evidence>
<dbReference type="Pfam" id="PF21467">
    <property type="entry name" value="BetaGal_gal-bd"/>
    <property type="match status" value="2"/>
</dbReference>
<gene>
    <name evidence="15" type="ORF">FEM48_Zijuj12G0051600</name>
</gene>
<feature type="domain" description="SUEL-type lectin" evidence="14">
    <location>
        <begin position="1177"/>
        <end position="1261"/>
    </location>
</feature>
<dbReference type="InterPro" id="IPR000922">
    <property type="entry name" value="Lectin_gal-bd_dom"/>
</dbReference>
<dbReference type="FunFam" id="2.60.120.260:FF:000142">
    <property type="entry name" value="Beta-galactosidase"/>
    <property type="match status" value="1"/>
</dbReference>
<dbReference type="Gene3D" id="3.20.20.80">
    <property type="entry name" value="Glycosidases"/>
    <property type="match status" value="2"/>
</dbReference>
<dbReference type="Proteomes" id="UP000813462">
    <property type="component" value="Unassembled WGS sequence"/>
</dbReference>
<dbReference type="InterPro" id="IPR031330">
    <property type="entry name" value="Gly_Hdrlase_35_cat"/>
</dbReference>
<evidence type="ECO:0000256" key="11">
    <source>
        <dbReference type="RuleBase" id="RU000675"/>
    </source>
</evidence>
<dbReference type="InterPro" id="IPR043159">
    <property type="entry name" value="Lectin_gal-bd_sf"/>
</dbReference>
<dbReference type="EMBL" id="JAEACU010000012">
    <property type="protein sequence ID" value="KAH7512071.1"/>
    <property type="molecule type" value="Genomic_DNA"/>
</dbReference>
<feature type="transmembrane region" description="Helical" evidence="13">
    <location>
        <begin position="7"/>
        <end position="26"/>
    </location>
</feature>
<keyword evidence="9" id="KW-0325">Glycoprotein</keyword>
<dbReference type="GO" id="GO:0005975">
    <property type="term" value="P:carbohydrate metabolic process"/>
    <property type="evidence" value="ECO:0007669"/>
    <property type="project" value="InterPro"/>
</dbReference>
<evidence type="ECO:0000256" key="7">
    <source>
        <dbReference type="ARBA" id="ARBA00022729"/>
    </source>
</evidence>
<dbReference type="Pfam" id="PF17834">
    <property type="entry name" value="GHD"/>
    <property type="match status" value="2"/>
</dbReference>
<dbReference type="PROSITE" id="PS50228">
    <property type="entry name" value="SUEL_LECTIN"/>
    <property type="match status" value="2"/>
</dbReference>
<dbReference type="PRINTS" id="PR00742">
    <property type="entry name" value="GLHYDRLASE35"/>
</dbReference>
<dbReference type="Gene3D" id="2.60.120.740">
    <property type="match status" value="1"/>
</dbReference>
<dbReference type="InterPro" id="IPR017853">
    <property type="entry name" value="GH"/>
</dbReference>
<accession>A0A978UBC8</accession>
<evidence type="ECO:0000256" key="10">
    <source>
        <dbReference type="ARBA" id="ARBA00023295"/>
    </source>
</evidence>
<reference evidence="15" key="1">
    <citation type="journal article" date="2021" name="Front. Plant Sci.">
        <title>Chromosome-Scale Genome Assembly for Chinese Sour Jujube and Insights Into Its Genome Evolution and Domestication Signature.</title>
        <authorList>
            <person name="Shen L.-Y."/>
            <person name="Luo H."/>
            <person name="Wang X.-L."/>
            <person name="Wang X.-M."/>
            <person name="Qiu X.-J."/>
            <person name="Liu H."/>
            <person name="Zhou S.-S."/>
            <person name="Jia K.-H."/>
            <person name="Nie S."/>
            <person name="Bao Y.-T."/>
            <person name="Zhang R.-G."/>
            <person name="Yun Q.-Z."/>
            <person name="Chai Y.-H."/>
            <person name="Lu J.-Y."/>
            <person name="Li Y."/>
            <person name="Zhao S.-W."/>
            <person name="Mao J.-F."/>
            <person name="Jia S.-G."/>
            <person name="Mao Y.-M."/>
        </authorList>
    </citation>
    <scope>NUCLEOTIDE SEQUENCE</scope>
    <source>
        <strain evidence="15">AT0</strain>
        <tissue evidence="15">Leaf</tissue>
    </source>
</reference>
<keyword evidence="13" id="KW-1133">Transmembrane helix</keyword>
<dbReference type="SUPFAM" id="SSF51445">
    <property type="entry name" value="(Trans)glycosidases"/>
    <property type="match status" value="2"/>
</dbReference>
<evidence type="ECO:0000256" key="2">
    <source>
        <dbReference type="ARBA" id="ARBA00004271"/>
    </source>
</evidence>
<keyword evidence="7" id="KW-0732">Signal</keyword>
<dbReference type="FunFam" id="3.20.20.80:FF:000098">
    <property type="entry name" value="Beta-galactosidase"/>
    <property type="match status" value="1"/>
</dbReference>
<dbReference type="PROSITE" id="PS01182">
    <property type="entry name" value="GLYCOSYL_HYDROL_F35"/>
    <property type="match status" value="2"/>
</dbReference>
<dbReference type="Gene3D" id="2.60.120.260">
    <property type="entry name" value="Galactose-binding domain-like"/>
    <property type="match status" value="3"/>
</dbReference>
<evidence type="ECO:0000256" key="5">
    <source>
        <dbReference type="ARBA" id="ARBA00022523"/>
    </source>
</evidence>
<comment type="caution">
    <text evidence="15">The sequence shown here is derived from an EMBL/GenBank/DDBJ whole genome shotgun (WGS) entry which is preliminary data.</text>
</comment>
<dbReference type="AlphaFoldDB" id="A0A978UBC8"/>
<evidence type="ECO:0000256" key="13">
    <source>
        <dbReference type="SAM" id="Phobius"/>
    </source>
</evidence>
<evidence type="ECO:0000256" key="12">
    <source>
        <dbReference type="RuleBase" id="RU003679"/>
    </source>
</evidence>
<keyword evidence="10 11" id="KW-0326">Glycosidase</keyword>
<keyword evidence="6" id="KW-0964">Secreted</keyword>
<dbReference type="InterPro" id="IPR041392">
    <property type="entry name" value="GHD"/>
</dbReference>
<keyword evidence="13" id="KW-0812">Transmembrane</keyword>
<dbReference type="Pfam" id="PF02140">
    <property type="entry name" value="SUEL_Lectin"/>
    <property type="match status" value="1"/>
</dbReference>
<dbReference type="Pfam" id="PF01301">
    <property type="entry name" value="Glyco_hydro_35"/>
    <property type="match status" value="2"/>
</dbReference>
<sequence length="1261" mass="141933">MEKEELYSLVLFIILVALLKGLPVWLHNIPGVKFRTKNQIFMDEMKTFVTMIVEMMEHEKLFASQGGPIILAQIENEYGFVMPYYGIDGEDYMNWCAQLAESYETGVPWIMCQQDNAPAPILSNWFKAWGDRDPHRPAQDVAFAVARFFQFGGTLQNYYMVTTYNYEEKQVCFLGNSDSTNDVTINFRNTSFTIPAWPVTILPDCHTEVYNTAKVNSQTSIMIKSPSEGDDGEEPYKLQWKWRSEQFAYMKKDGTVDAYGAEYENLAVGINGPVKLAGTKIVVDLLGLGKGEAWVNGQSLGRYWPTIGANEDGCSDYCDYRGNYSPDNKCLTNREKPTQRWYHVPRSFLKANNNNVIVIFEEFGGNPWNVKFQTVTVGTACANALEGNYTLELSCQGGRLISNIKFVSFGLPIGSCGSFSQGGCESPTAYSYVMNNCLGKSFALLLSFCLCSAVQVSYDERALTIDGERRIILSGSIHYPRSTPEMWPDLVQKSKDGGLNAIETYVFWNVHEPLYRQYNFEGNLDLVRFIKTIQSQGLYAILRIGPYVCAEWNYGGLPVWLHNIPDVKFRTNNKVFEEEMKTFVTMIVEMMKHENLFASQGGPIILAQIENEYGNIMWKFGSDGVDYMDWCAQLALSYDTGVPWIMCQQDNAPAPMISTCNGYYCDQYYPKRKGIPKMWTENWTGWFKNWGSQDPHRTARDVAFAVARFFQFGGTLQNYYMYHGGTNFGRTSGGPYITTSYDYDAPLDEYGNLNQPKWGHLQKLHFVLRSMEKVLTNGFQRTVDYGNMVSVTTYNYEGKEVCFLGNANQSSDATINFQNTMFTIPAWSVSILPDCYNEVYNTAKVNSQQSIMVKSPNEADDGEEPYQLQWNWRSEHFAHRKKDGTVDGSSLIANALLEQKSVTNDTSDYLWYITSVNISQNDPILTTEQITIQVSTSGHVLHAFINGKHIGTQFAQNGQYSFTFERKLNLTIGVNDIVLLSATVGLANYGPEYEDIPVGITGSVQLVGTKSNQKVIIDLSKNQWIYKVGLAGYEKQLYAQTPESASYVWHDIGLPTSRMFVWYKSTFPAPLGTDPVVVDLMGLGKGEAWVNGQSLGRYWPKFEANEDGCSYSCDYRGAYGSNKCLTNCGKPTQRWYHIPRSFLKADNNEIVLFEEFGGNPWNVQFQTVTIGTACADAYEGNTLELSCQGGRVISDVKFVSFGLPQGSCGSFSVGRCESPKAYAYVMNICLGKVRCSIPVNELTLGPTGCKETNRLAIEAVC</sequence>